<accession>A0A1C7DDM8</accession>
<sequence>MVYNTVKKRISKEIQKEEKKCLDYLQLHQPNLVPDYLNALKKGRKRVLNKLAGALLREDIVSLYSKSIKLKKVGSVFVMSLEDVDENWELLIRQLPESSLRENLTYFVFYFDERLLVFPVKKEYGFRRVILTDDILLISKEKMEVVETASDLLASLGDMLPDQASTLKKELDNGTANYILALSDYEQWKRELCEEAEKLNTDTSIQYALSKKRSNPLWSSSLFFEQFSTEGHNLHPGSKTKEGLEPGDVFSFSPEFRQSLLIYFLAIRKDYLVSTEFHPDYIESKFPETAKLYEVQMKERGYKVKDYRLIPVHEWQYHNVIPSLYAEEIKMGIIVLFTGLAIEGAASSSFRTIWPKLFGKPALKLAVNSQMTSTIRSISPQTAMNSVEFSVMMQTIMEREPSLENFLPINEVAGYSFRSESIERSRNLTVVVRENFDSKLNPGEIAIPGCSLYNLSPISGKNLIAEIADEYCRYFNFNKAKGTDSFLTEYLSVVIPGYLILLVKYGVALEGHLQNSVPVFKNGKLVRFYFRDWGGARIYENRLNQQGIKIDFYPDSVSITSDEQKMREKAFYTVFQNHLGEIIMQLCEYSGTQEKSLWKKVREACDKVFSELHTQGVEGVSRDAASLFEPWARHKALTSMRLYPKSGYCYSTVPNPLATECE</sequence>
<dbReference type="EMBL" id="AJYB01000033">
    <property type="protein sequence ID" value="EIM06308.1"/>
    <property type="molecule type" value="Genomic_DNA"/>
</dbReference>
<dbReference type="eggNOG" id="COG4264">
    <property type="taxonomic scope" value="Bacteria"/>
</dbReference>
<gene>
    <name evidence="6" type="ORF">A1A1_12117</name>
    <name evidence="5" type="ORF">BBH88_04000</name>
</gene>
<feature type="domain" description="Aerobactin siderophore biosynthesis IucA/IucC N-terminal" evidence="3">
    <location>
        <begin position="222"/>
        <end position="453"/>
    </location>
</feature>
<dbReference type="RefSeq" id="WP_006830393.1">
    <property type="nucleotide sequence ID" value="NZ_AJYB01000033.1"/>
</dbReference>
<dbReference type="PANTHER" id="PTHR34384">
    <property type="entry name" value="L-2,3-DIAMINOPROPANOATE--CITRATE LIGASE"/>
    <property type="match status" value="1"/>
</dbReference>
<dbReference type="AlphaFoldDB" id="A0A1C7DDM8"/>
<comment type="similarity">
    <text evidence="2">Belongs to the IucA/IucC family.</text>
</comment>
<evidence type="ECO:0008006" key="9">
    <source>
        <dbReference type="Google" id="ProtNLM"/>
    </source>
</evidence>
<evidence type="ECO:0000313" key="6">
    <source>
        <dbReference type="EMBL" id="EIM06308.1"/>
    </source>
</evidence>
<protein>
    <recommendedName>
        <fullName evidence="9">IucA/IucC family siderophore biosynthesis protein</fullName>
    </recommendedName>
</protein>
<dbReference type="InterPro" id="IPR022770">
    <property type="entry name" value="IucA/IucC-like_C"/>
</dbReference>
<dbReference type="Proteomes" id="UP000004725">
    <property type="component" value="Unassembled WGS sequence"/>
</dbReference>
<feature type="domain" description="Aerobactin siderophore biosynthesis IucA/IucC-like C-terminal" evidence="4">
    <location>
        <begin position="486"/>
        <end position="645"/>
    </location>
</feature>
<dbReference type="GO" id="GO:0019290">
    <property type="term" value="P:siderophore biosynthetic process"/>
    <property type="evidence" value="ECO:0007669"/>
    <property type="project" value="InterPro"/>
</dbReference>
<evidence type="ECO:0000256" key="1">
    <source>
        <dbReference type="ARBA" id="ARBA00004924"/>
    </source>
</evidence>
<reference evidence="5" key="3">
    <citation type="submission" date="2016-10" db="EMBL/GenBank/DDBJ databases">
        <authorList>
            <person name="See-Too W.S."/>
        </authorList>
    </citation>
    <scope>NUCLEOTIDE SEQUENCE</scope>
    <source>
        <strain evidence="5">DSM 14505</strain>
    </source>
</reference>
<dbReference type="Pfam" id="PF04183">
    <property type="entry name" value="IucA_IucC"/>
    <property type="match status" value="1"/>
</dbReference>
<proteinExistence type="inferred from homology"/>
<dbReference type="InterPro" id="IPR037455">
    <property type="entry name" value="LucA/IucC-like"/>
</dbReference>
<evidence type="ECO:0000259" key="4">
    <source>
        <dbReference type="Pfam" id="PF06276"/>
    </source>
</evidence>
<dbReference type="EMBL" id="CP016534">
    <property type="protein sequence ID" value="ANU09527.1"/>
    <property type="molecule type" value="Genomic_DNA"/>
</dbReference>
<evidence type="ECO:0000256" key="2">
    <source>
        <dbReference type="ARBA" id="ARBA00007832"/>
    </source>
</evidence>
<dbReference type="PANTHER" id="PTHR34384:SF6">
    <property type="entry name" value="STAPHYLOFERRIN B SYNTHASE"/>
    <property type="match status" value="1"/>
</dbReference>
<organism evidence="6 7">
    <name type="scientific">Planococcus antarcticus DSM 14505</name>
    <dbReference type="NCBI Taxonomy" id="1185653"/>
    <lineage>
        <taxon>Bacteria</taxon>
        <taxon>Bacillati</taxon>
        <taxon>Bacillota</taxon>
        <taxon>Bacilli</taxon>
        <taxon>Bacillales</taxon>
        <taxon>Caryophanaceae</taxon>
        <taxon>Planococcus</taxon>
    </lineage>
</organism>
<dbReference type="KEGG" id="pana:BBH88_04000"/>
<keyword evidence="8" id="KW-1185">Reference proteome</keyword>
<dbReference type="Pfam" id="PF06276">
    <property type="entry name" value="FhuF"/>
    <property type="match status" value="1"/>
</dbReference>
<dbReference type="GO" id="GO:0016881">
    <property type="term" value="F:acid-amino acid ligase activity"/>
    <property type="evidence" value="ECO:0007669"/>
    <property type="project" value="UniProtKB-ARBA"/>
</dbReference>
<evidence type="ECO:0000313" key="8">
    <source>
        <dbReference type="Proteomes" id="UP000092661"/>
    </source>
</evidence>
<evidence type="ECO:0000313" key="5">
    <source>
        <dbReference type="EMBL" id="ANU09527.1"/>
    </source>
</evidence>
<dbReference type="Gene3D" id="1.10.510.40">
    <property type="match status" value="1"/>
</dbReference>
<comment type="pathway">
    <text evidence="1">Siderophore biosynthesis.</text>
</comment>
<name>A0A1C7DDM8_9BACL</name>
<dbReference type="Proteomes" id="UP000092661">
    <property type="component" value="Chromosome"/>
</dbReference>
<reference evidence="6 7" key="1">
    <citation type="journal article" date="2012" name="J. Bacteriol.">
        <title>Genome Sequence of the Antarctic Psychrophile Bacterium Planococcus antarcticus DSM 14505.</title>
        <authorList>
            <person name="Margolles A."/>
            <person name="Gueimonde M."/>
            <person name="Sanchez B."/>
        </authorList>
    </citation>
    <scope>NUCLEOTIDE SEQUENCE [LARGE SCALE GENOMIC DNA]</scope>
    <source>
        <strain evidence="6 7">DSM 14505</strain>
    </source>
</reference>
<evidence type="ECO:0000259" key="3">
    <source>
        <dbReference type="Pfam" id="PF04183"/>
    </source>
</evidence>
<dbReference type="InterPro" id="IPR007310">
    <property type="entry name" value="Aerobactin_biosyn_IucA/IucC_N"/>
</dbReference>
<reference evidence="8" key="2">
    <citation type="submission" date="2016-07" db="EMBL/GenBank/DDBJ databases">
        <authorList>
            <person name="See-Too W.S."/>
        </authorList>
    </citation>
    <scope>NUCLEOTIDE SEQUENCE [LARGE SCALE GENOMIC DNA]</scope>
    <source>
        <strain evidence="8">DSM 14505</strain>
    </source>
</reference>
<evidence type="ECO:0000313" key="7">
    <source>
        <dbReference type="Proteomes" id="UP000004725"/>
    </source>
</evidence>